<reference evidence="1 2" key="1">
    <citation type="journal article" date="2012" name="Genome Biol.">
        <title>Sequencing three crocodilian genomes to illuminate the evolution of archosaurs and amniotes.</title>
        <authorList>
            <person name="St John J.A."/>
            <person name="Braun E.L."/>
            <person name="Isberg S.R."/>
            <person name="Miles L.G."/>
            <person name="Chong A.Y."/>
            <person name="Gongora J."/>
            <person name="Dalzell P."/>
            <person name="Moran C."/>
            <person name="Bed'hom B."/>
            <person name="Abzhanov A."/>
            <person name="Burgess S.C."/>
            <person name="Cooksey A.M."/>
            <person name="Castoe T.A."/>
            <person name="Crawford N.G."/>
            <person name="Densmore L.D."/>
            <person name="Drew J.C."/>
            <person name="Edwards S.V."/>
            <person name="Faircloth B.C."/>
            <person name="Fujita M.K."/>
            <person name="Greenwold M.J."/>
            <person name="Hoffmann F.G."/>
            <person name="Howard J.M."/>
            <person name="Iguchi T."/>
            <person name="Janes D.E."/>
            <person name="Khan S.Y."/>
            <person name="Kohno S."/>
            <person name="de Koning A.J."/>
            <person name="Lance S.L."/>
            <person name="McCarthy F.M."/>
            <person name="McCormack J.E."/>
            <person name="Merchant M.E."/>
            <person name="Peterson D.G."/>
            <person name="Pollock D.D."/>
            <person name="Pourmand N."/>
            <person name="Raney B.J."/>
            <person name="Roessler K.A."/>
            <person name="Sanford J.R."/>
            <person name="Sawyer R.H."/>
            <person name="Schmidt C.J."/>
            <person name="Triplett E.W."/>
            <person name="Tuberville T.D."/>
            <person name="Venegas-Anaya M."/>
            <person name="Howard J.T."/>
            <person name="Jarvis E.D."/>
            <person name="Guillette L.J.Jr."/>
            <person name="Glenn T.C."/>
            <person name="Green R.E."/>
            <person name="Ray D.A."/>
        </authorList>
    </citation>
    <scope>NUCLEOTIDE SEQUENCE [LARGE SCALE GENOMIC DNA]</scope>
    <source>
        <strain evidence="1">KSC_2009_1</strain>
    </source>
</reference>
<evidence type="ECO:0000313" key="2">
    <source>
        <dbReference type="Proteomes" id="UP000050525"/>
    </source>
</evidence>
<dbReference type="EMBL" id="AKHW03000474">
    <property type="protein sequence ID" value="KYO47244.1"/>
    <property type="molecule type" value="Genomic_DNA"/>
</dbReference>
<comment type="caution">
    <text evidence="1">The sequence shown here is derived from an EMBL/GenBank/DDBJ whole genome shotgun (WGS) entry which is preliminary data.</text>
</comment>
<dbReference type="AlphaFoldDB" id="A0A151PE75"/>
<accession>A0A151PE75</accession>
<organism evidence="1 2">
    <name type="scientific">Alligator mississippiensis</name>
    <name type="common">American alligator</name>
    <dbReference type="NCBI Taxonomy" id="8496"/>
    <lineage>
        <taxon>Eukaryota</taxon>
        <taxon>Metazoa</taxon>
        <taxon>Chordata</taxon>
        <taxon>Craniata</taxon>
        <taxon>Vertebrata</taxon>
        <taxon>Euteleostomi</taxon>
        <taxon>Archelosauria</taxon>
        <taxon>Archosauria</taxon>
        <taxon>Crocodylia</taxon>
        <taxon>Alligatoridae</taxon>
        <taxon>Alligatorinae</taxon>
        <taxon>Alligator</taxon>
    </lineage>
</organism>
<gene>
    <name evidence="1" type="ORF">Y1Q_0019958</name>
</gene>
<dbReference type="Proteomes" id="UP000050525">
    <property type="component" value="Unassembled WGS sequence"/>
</dbReference>
<name>A0A151PE75_ALLMI</name>
<sequence length="78" mass="8733">MLISHAENIEARNHQIPGFEILRTDLSLSSRIHLSTVSAISLTTYRIIKVHVSDLPCDWVKSCHTDPTPSPLQLKQDG</sequence>
<protein>
    <submittedName>
        <fullName evidence="1">Uncharacterized protein</fullName>
    </submittedName>
</protein>
<keyword evidence="2" id="KW-1185">Reference proteome</keyword>
<evidence type="ECO:0000313" key="1">
    <source>
        <dbReference type="EMBL" id="KYO47244.1"/>
    </source>
</evidence>
<proteinExistence type="predicted"/>